<protein>
    <submittedName>
        <fullName evidence="4">Cell division protein FtsK</fullName>
    </submittedName>
</protein>
<proteinExistence type="predicted"/>
<keyword evidence="1" id="KW-0067">ATP-binding</keyword>
<organism evidence="4 5">
    <name type="scientific">Heyndrickxia vini</name>
    <dbReference type="NCBI Taxonomy" id="1476025"/>
    <lineage>
        <taxon>Bacteria</taxon>
        <taxon>Bacillati</taxon>
        <taxon>Bacillota</taxon>
        <taxon>Bacilli</taxon>
        <taxon>Bacillales</taxon>
        <taxon>Bacillaceae</taxon>
        <taxon>Heyndrickxia</taxon>
    </lineage>
</organism>
<dbReference type="Proteomes" id="UP000595691">
    <property type="component" value="Chromosome"/>
</dbReference>
<keyword evidence="5" id="KW-1185">Reference proteome</keyword>
<dbReference type="SUPFAM" id="SSF52540">
    <property type="entry name" value="P-loop containing nucleoside triphosphate hydrolases"/>
    <property type="match status" value="1"/>
</dbReference>
<sequence length="438" mass="50701">MSVRNRQISTSRIQRGFYVHTTLIFLTIITLIISIADSLLKIGVTQYSNPYLITIIASIVTIQSLIWMIRNKAYKGVKYAFIHYFTVLNLRKAFIDSRYYNTRFHLNKKIAELPRIKIEFEKGLSIGKLYIENIHMEKDLSSSNISIALNRYVVERSYLSRDEKYYIFEIFDSNINRQLTFQSSDEFRDFTLNIADQHLFIDKFTKIPLHSSLFVGQTGSGKTYALYSLVLQMLLKKEMYNLYFVDPKNSSLSVMGEKITAQNTASNFDDIVSLLKDFIDLMKQSKFDLKEKLGTKLEATYADFGYPSHVLIFDEFASFQSQLQSMEKKKRDEIMSLITQVVLEGRQLGFFIWFVMQKSDSSLIPTYIRENLPVKFVIGNAEKQTNITAFGSGVETKEKDFQLGEGLFVCPLVANQPKLCHFSYLDFDILEAVNEFID</sequence>
<dbReference type="EMBL" id="CP065425">
    <property type="protein sequence ID" value="QQZ09586.1"/>
    <property type="molecule type" value="Genomic_DNA"/>
</dbReference>
<keyword evidence="2" id="KW-0472">Membrane</keyword>
<dbReference type="InterPro" id="IPR027417">
    <property type="entry name" value="P-loop_NTPase"/>
</dbReference>
<evidence type="ECO:0000313" key="4">
    <source>
        <dbReference type="EMBL" id="QQZ09586.1"/>
    </source>
</evidence>
<evidence type="ECO:0000313" key="5">
    <source>
        <dbReference type="Proteomes" id="UP000595691"/>
    </source>
</evidence>
<dbReference type="Gene3D" id="3.40.50.300">
    <property type="entry name" value="P-loop containing nucleotide triphosphate hydrolases"/>
    <property type="match status" value="1"/>
</dbReference>
<feature type="transmembrane region" description="Helical" evidence="2">
    <location>
        <begin position="16"/>
        <end position="36"/>
    </location>
</feature>
<dbReference type="PROSITE" id="PS50901">
    <property type="entry name" value="FTSK"/>
    <property type="match status" value="1"/>
</dbReference>
<keyword evidence="1" id="KW-0547">Nucleotide-binding</keyword>
<keyword evidence="4" id="KW-0132">Cell division</keyword>
<gene>
    <name evidence="4" type="ORF">I5776_00870</name>
</gene>
<accession>A0ABX7E1I7</accession>
<dbReference type="GO" id="GO:0051301">
    <property type="term" value="P:cell division"/>
    <property type="evidence" value="ECO:0007669"/>
    <property type="project" value="UniProtKB-KW"/>
</dbReference>
<keyword evidence="2" id="KW-1133">Transmembrane helix</keyword>
<dbReference type="Pfam" id="PF01580">
    <property type="entry name" value="FtsK_SpoIIIE"/>
    <property type="match status" value="1"/>
</dbReference>
<evidence type="ECO:0000256" key="1">
    <source>
        <dbReference type="PROSITE-ProRule" id="PRU00289"/>
    </source>
</evidence>
<dbReference type="InterPro" id="IPR002543">
    <property type="entry name" value="FtsK_dom"/>
</dbReference>
<feature type="transmembrane region" description="Helical" evidence="2">
    <location>
        <begin position="48"/>
        <end position="69"/>
    </location>
</feature>
<reference evidence="4 5" key="1">
    <citation type="submission" date="2020-11" db="EMBL/GenBank/DDBJ databases">
        <title>Taxonomic evaluation of the Bacillus sporothermodurans group of bacteria based on whole genome sequences.</title>
        <authorList>
            <person name="Fiedler G."/>
            <person name="Herbstmann A.-D."/>
            <person name="Doll E."/>
            <person name="Wenning M."/>
            <person name="Brinks E."/>
            <person name="Kabisch J."/>
            <person name="Breitenwieser F."/>
            <person name="Lappann M."/>
            <person name="Boehnlein C."/>
            <person name="Franz C."/>
        </authorList>
    </citation>
    <scope>NUCLEOTIDE SEQUENCE [LARGE SCALE GENOMIC DNA]</scope>
    <source>
        <strain evidence="4 5">JCM 19841</strain>
    </source>
</reference>
<feature type="binding site" evidence="1">
    <location>
        <begin position="216"/>
        <end position="223"/>
    </location>
    <ligand>
        <name>ATP</name>
        <dbReference type="ChEBI" id="CHEBI:30616"/>
    </ligand>
</feature>
<evidence type="ECO:0000259" key="3">
    <source>
        <dbReference type="PROSITE" id="PS50901"/>
    </source>
</evidence>
<feature type="domain" description="FtsK" evidence="3">
    <location>
        <begin position="196"/>
        <end position="387"/>
    </location>
</feature>
<evidence type="ECO:0000256" key="2">
    <source>
        <dbReference type="SAM" id="Phobius"/>
    </source>
</evidence>
<keyword evidence="2" id="KW-0812">Transmembrane</keyword>
<name>A0ABX7E1I7_9BACI</name>
<keyword evidence="4" id="KW-0131">Cell cycle</keyword>